<comment type="caution">
    <text evidence="1">The sequence shown here is derived from an EMBL/GenBank/DDBJ whole genome shotgun (WGS) entry which is preliminary data.</text>
</comment>
<gene>
    <name evidence="1" type="ORF">MBBTH_18170</name>
</gene>
<name>A0A315XK22_9EURY</name>
<sequence>MVQKIQLIKYPPINRDNFPDIKINQITHFEAFDTFDYNLISLNEPSIFKYANNMFARANDFSSISKRLKKPYSSEVIILLPQNKYIDKIGIKDKINMVYKFLNLYFNSPPFELIFEKNKTKIGNVELTADFYLDINIDSCEIITKNTNDNATTIKHENIIYTTLNLENNNNIIHFIKEIEPKEIIDIPDWFDEIEMFDDEEKKLFIEQRKQEIQLLEEKITTAENKLEENNYYKSILYKQGKPLVKIVFKMLEEMLNYNLSEFKDVYKEDFLIEFNDITFIGEIKGVNSNVKKGHLAQLDDHVTDREDYLDENNKEEIIKPLLIINTFIKKNPYEREEVDETTIKKAEEKYETLIITSVAFLKLYEKFKNNEITTEEIKNRFKDEIGLFKYET</sequence>
<evidence type="ECO:0000313" key="2">
    <source>
        <dbReference type="Proteomes" id="UP000251717"/>
    </source>
</evidence>
<keyword evidence="2" id="KW-1185">Reference proteome</keyword>
<dbReference type="EMBL" id="MZGS01000028">
    <property type="protein sequence ID" value="PWB85218.1"/>
    <property type="molecule type" value="Genomic_DNA"/>
</dbReference>
<reference evidence="1 2" key="1">
    <citation type="submission" date="2017-03" db="EMBL/GenBank/DDBJ databases">
        <title>Genome sequence of Methanobrevibacter thaueri.</title>
        <authorList>
            <person name="Poehlein A."/>
            <person name="Seedorf H."/>
            <person name="Daniel R."/>
        </authorList>
    </citation>
    <scope>NUCLEOTIDE SEQUENCE [LARGE SCALE GENOMIC DNA]</scope>
    <source>
        <strain evidence="1 2">DSM 11995</strain>
    </source>
</reference>
<dbReference type="RefSeq" id="WP_116592726.1">
    <property type="nucleotide sequence ID" value="NZ_MZGS01000028.1"/>
</dbReference>
<protein>
    <submittedName>
        <fullName evidence="1">Uncharacterized protein</fullName>
    </submittedName>
</protein>
<accession>A0A315XK22</accession>
<dbReference type="AlphaFoldDB" id="A0A315XK22"/>
<dbReference type="OrthoDB" id="375083at2157"/>
<organism evidence="1 2">
    <name type="scientific">Methanobrevibacter thaueri</name>
    <dbReference type="NCBI Taxonomy" id="190975"/>
    <lineage>
        <taxon>Archaea</taxon>
        <taxon>Methanobacteriati</taxon>
        <taxon>Methanobacteriota</taxon>
        <taxon>Methanomada group</taxon>
        <taxon>Methanobacteria</taxon>
        <taxon>Methanobacteriales</taxon>
        <taxon>Methanobacteriaceae</taxon>
        <taxon>Methanobrevibacter</taxon>
    </lineage>
</organism>
<evidence type="ECO:0000313" key="1">
    <source>
        <dbReference type="EMBL" id="PWB85218.1"/>
    </source>
</evidence>
<proteinExistence type="predicted"/>
<dbReference type="Proteomes" id="UP000251717">
    <property type="component" value="Unassembled WGS sequence"/>
</dbReference>